<gene>
    <name evidence="1" type="ORF">ALC62_13866</name>
</gene>
<keyword evidence="2" id="KW-1185">Reference proteome</keyword>
<evidence type="ECO:0000313" key="2">
    <source>
        <dbReference type="Proteomes" id="UP000078542"/>
    </source>
</evidence>
<dbReference type="AlphaFoldDB" id="A0A195C5I9"/>
<protein>
    <submittedName>
        <fullName evidence="1">Uncharacterized protein</fullName>
    </submittedName>
</protein>
<reference evidence="1 2" key="1">
    <citation type="submission" date="2016-03" db="EMBL/GenBank/DDBJ databases">
        <title>Cyphomyrmex costatus WGS genome.</title>
        <authorList>
            <person name="Nygaard S."/>
            <person name="Hu H."/>
            <person name="Boomsma J."/>
            <person name="Zhang G."/>
        </authorList>
    </citation>
    <scope>NUCLEOTIDE SEQUENCE [LARGE SCALE GENOMIC DNA]</scope>
    <source>
        <strain evidence="1">MS0001</strain>
        <tissue evidence="1">Whole body</tissue>
    </source>
</reference>
<accession>A0A195C5I9</accession>
<dbReference type="EMBL" id="KQ978292">
    <property type="protein sequence ID" value="KYM95438.1"/>
    <property type="molecule type" value="Genomic_DNA"/>
</dbReference>
<dbReference type="Proteomes" id="UP000078542">
    <property type="component" value="Unassembled WGS sequence"/>
</dbReference>
<evidence type="ECO:0000313" key="1">
    <source>
        <dbReference type="EMBL" id="KYM95438.1"/>
    </source>
</evidence>
<organism evidence="1 2">
    <name type="scientific">Cyphomyrmex costatus</name>
    <dbReference type="NCBI Taxonomy" id="456900"/>
    <lineage>
        <taxon>Eukaryota</taxon>
        <taxon>Metazoa</taxon>
        <taxon>Ecdysozoa</taxon>
        <taxon>Arthropoda</taxon>
        <taxon>Hexapoda</taxon>
        <taxon>Insecta</taxon>
        <taxon>Pterygota</taxon>
        <taxon>Neoptera</taxon>
        <taxon>Endopterygota</taxon>
        <taxon>Hymenoptera</taxon>
        <taxon>Apocrita</taxon>
        <taxon>Aculeata</taxon>
        <taxon>Formicoidea</taxon>
        <taxon>Formicidae</taxon>
        <taxon>Myrmicinae</taxon>
        <taxon>Cyphomyrmex</taxon>
    </lineage>
</organism>
<name>A0A195C5I9_9HYME</name>
<proteinExistence type="predicted"/>
<sequence length="172" mass="19880">MQTSEASLDSCKVQNRSTTPVCRVCAHDVYGTVTSCRRHYYRWASISIDLSGVLEIREVIVLLIGFLFQSKAHLASSRCNQDIKGLDWDWLDLRIISRRSRTTHNYSEPELSILNVRSVDLKRHFRFMLEDTWDGHPYGEDLFRQMKTMSEDGYGTDVTSLSAFLRRTLPAL</sequence>